<keyword evidence="1" id="KW-0472">Membrane</keyword>
<keyword evidence="3" id="KW-1185">Reference proteome</keyword>
<dbReference type="EMBL" id="EF101928">
    <property type="protein sequence ID" value="ABT16824.1"/>
    <property type="molecule type" value="Genomic_DNA"/>
</dbReference>
<keyword evidence="1" id="KW-0812">Transmembrane</keyword>
<feature type="transmembrane region" description="Helical" evidence="1">
    <location>
        <begin position="27"/>
        <end position="51"/>
    </location>
</feature>
<proteinExistence type="predicted"/>
<evidence type="ECO:0000313" key="2">
    <source>
        <dbReference type="EMBL" id="ABT16824.1"/>
    </source>
</evidence>
<gene>
    <name evidence="2" type="primary">z690L</name>
    <name evidence="2" type="ORF">ATCV1_z690L</name>
</gene>
<protein>
    <submittedName>
        <fullName evidence="2">Uncharacterized protein z690L</fullName>
    </submittedName>
</protein>
<keyword evidence="1" id="KW-1133">Transmembrane helix</keyword>
<dbReference type="RefSeq" id="YP_001427171.1">
    <property type="nucleotide sequence ID" value="NC_008724.1"/>
</dbReference>
<name>A7K9V0_9PHYC</name>
<dbReference type="KEGG" id="vg:5470416"/>
<dbReference type="Proteomes" id="UP000202420">
    <property type="component" value="Segment"/>
</dbReference>
<organism evidence="2 3">
    <name type="scientific">Chlorovirus heliozoae</name>
    <dbReference type="NCBI Taxonomy" id="322019"/>
    <lineage>
        <taxon>Viruses</taxon>
        <taxon>Varidnaviria</taxon>
        <taxon>Bamfordvirae</taxon>
        <taxon>Nucleocytoviricota</taxon>
        <taxon>Megaviricetes</taxon>
        <taxon>Algavirales</taxon>
        <taxon>Phycodnaviridae</taxon>
        <taxon>Chlorovirus</taxon>
    </lineage>
</organism>
<reference evidence="2 3" key="1">
    <citation type="submission" date="2006-09" db="EMBL/GenBank/DDBJ databases">
        <title>Sequence and annotation of the 288-kb ATCV-1 virus that infects an endosymbiotic Chlorella strain of the heliozoon Acanthocystis turfacea.</title>
        <authorList>
            <person name="Fitzgerald L.A."/>
            <person name="Graves M.V."/>
            <person name="Li X."/>
            <person name="Pfitzner A.J.P."/>
            <person name="Hartigan J."/>
            <person name="Van Etten J.L."/>
        </authorList>
    </citation>
    <scope>NUCLEOTIDE SEQUENCE [LARGE SCALE GENOMIC DNA]</scope>
    <source>
        <strain evidence="2 3">ATCV-1</strain>
    </source>
</reference>
<accession>A7K9V0</accession>
<dbReference type="GeneID" id="5470416"/>
<evidence type="ECO:0000313" key="3">
    <source>
        <dbReference type="Proteomes" id="UP000202420"/>
    </source>
</evidence>
<evidence type="ECO:0000256" key="1">
    <source>
        <dbReference type="SAM" id="Phobius"/>
    </source>
</evidence>
<sequence length="68" mass="7447">MNMCSPAEHDHERCAAYRLIPMLRISWISFIQLNSGFFFSTTTTLVSLVLATAMGVSSAKFSVGLDSS</sequence>